<dbReference type="EMBL" id="MN740873">
    <property type="protein sequence ID" value="QHU16018.1"/>
    <property type="molecule type" value="Genomic_DNA"/>
</dbReference>
<dbReference type="InterPro" id="IPR013087">
    <property type="entry name" value="Znf_C2H2_type"/>
</dbReference>
<proteinExistence type="predicted"/>
<dbReference type="SUPFAM" id="SSF57667">
    <property type="entry name" value="beta-beta-alpha zinc fingers"/>
    <property type="match status" value="1"/>
</dbReference>
<sequence length="318" mass="35829">MECNFCKKTLSTKINLATHQKTAKYCLVLQGKTNTTFQCEHCNKFFTSNQTLTDHISHTCKKHKKKSYSEIQFENATYIKTINEKDATIIKLTHDKDAVISKLTHDKDAVISKLTQDKDAVISKLTQDKDAVIAKLEEKIDSLQKAIIEIASQPKTTHNNHNSNNSSNVTINNRFDIYNTKQIGDVLQKYLTKDVVARGQEGVAIMIGEYLLKGPNGEPLYECTDVARQKFEFINVDGNVETDPKATKLIRSINKSGLCEKTNTASDDLWTNTDGLMDHDKYGVYAGKITEIMMLENDSTKLRNKLASVTARQKGKKQ</sequence>
<protein>
    <recommendedName>
        <fullName evidence="2">C2H2-type domain-containing protein</fullName>
    </recommendedName>
</protein>
<keyword evidence="1" id="KW-0175">Coiled coil</keyword>
<name>A0A6C0KI56_9ZZZZ</name>
<dbReference type="PROSITE" id="PS50157">
    <property type="entry name" value="ZINC_FINGER_C2H2_2"/>
    <property type="match status" value="1"/>
</dbReference>
<evidence type="ECO:0000313" key="3">
    <source>
        <dbReference type="EMBL" id="QHU16018.1"/>
    </source>
</evidence>
<dbReference type="InterPro" id="IPR036236">
    <property type="entry name" value="Znf_C2H2_sf"/>
</dbReference>
<organism evidence="3">
    <name type="scientific">viral metagenome</name>
    <dbReference type="NCBI Taxonomy" id="1070528"/>
    <lineage>
        <taxon>unclassified sequences</taxon>
        <taxon>metagenomes</taxon>
        <taxon>organismal metagenomes</taxon>
    </lineage>
</organism>
<dbReference type="Gene3D" id="3.30.160.60">
    <property type="entry name" value="Classic Zinc Finger"/>
    <property type="match status" value="1"/>
</dbReference>
<dbReference type="AlphaFoldDB" id="A0A6C0KI56"/>
<evidence type="ECO:0000256" key="1">
    <source>
        <dbReference type="SAM" id="Coils"/>
    </source>
</evidence>
<accession>A0A6C0KI56</accession>
<feature type="coiled-coil region" evidence="1">
    <location>
        <begin position="126"/>
        <end position="153"/>
    </location>
</feature>
<evidence type="ECO:0000259" key="2">
    <source>
        <dbReference type="PROSITE" id="PS50157"/>
    </source>
</evidence>
<feature type="domain" description="C2H2-type" evidence="2">
    <location>
        <begin position="37"/>
        <end position="68"/>
    </location>
</feature>
<reference evidence="3" key="1">
    <citation type="journal article" date="2020" name="Nature">
        <title>Giant virus diversity and host interactions through global metagenomics.</title>
        <authorList>
            <person name="Schulz F."/>
            <person name="Roux S."/>
            <person name="Paez-Espino D."/>
            <person name="Jungbluth S."/>
            <person name="Walsh D.A."/>
            <person name="Denef V.J."/>
            <person name="McMahon K.D."/>
            <person name="Konstantinidis K.T."/>
            <person name="Eloe-Fadrosh E.A."/>
            <person name="Kyrpides N.C."/>
            <person name="Woyke T."/>
        </authorList>
    </citation>
    <scope>NUCLEOTIDE SEQUENCE</scope>
    <source>
        <strain evidence="3">GVMAG-S-3300010158-109</strain>
    </source>
</reference>